<dbReference type="HOGENOM" id="CLU_529009_0_0_1"/>
<feature type="domain" description="BOD1/SHG1" evidence="2">
    <location>
        <begin position="31"/>
        <end position="83"/>
    </location>
</feature>
<dbReference type="GeneID" id="18925614"/>
<dbReference type="eggNOG" id="ENOG502SG6J">
    <property type="taxonomic scope" value="Eukaryota"/>
</dbReference>
<organism evidence="4">
    <name type="scientific">Melampsora larici-populina (strain 98AG31 / pathotype 3-4-7)</name>
    <name type="common">Poplar leaf rust fungus</name>
    <dbReference type="NCBI Taxonomy" id="747676"/>
    <lineage>
        <taxon>Eukaryota</taxon>
        <taxon>Fungi</taxon>
        <taxon>Dikarya</taxon>
        <taxon>Basidiomycota</taxon>
        <taxon>Pucciniomycotina</taxon>
        <taxon>Pucciniomycetes</taxon>
        <taxon>Pucciniales</taxon>
        <taxon>Melampsoraceae</taxon>
        <taxon>Melampsora</taxon>
    </lineage>
</organism>
<name>F4R9W8_MELLP</name>
<keyword evidence="4" id="KW-1185">Reference proteome</keyword>
<dbReference type="VEuPathDB" id="FungiDB:MELLADRAFT_115488"/>
<dbReference type="RefSeq" id="XP_007406136.1">
    <property type="nucleotide sequence ID" value="XM_007406074.1"/>
</dbReference>
<feature type="compositionally biased region" description="Polar residues" evidence="1">
    <location>
        <begin position="412"/>
        <end position="431"/>
    </location>
</feature>
<accession>F4R9W8</accession>
<feature type="compositionally biased region" description="Polar residues" evidence="1">
    <location>
        <begin position="318"/>
        <end position="340"/>
    </location>
</feature>
<dbReference type="AlphaFoldDB" id="F4R9W8"/>
<dbReference type="KEGG" id="mlr:MELLADRAFT_115488"/>
<dbReference type="InParanoid" id="F4R9W8"/>
<proteinExistence type="predicted"/>
<dbReference type="OrthoDB" id="5579731at2759"/>
<dbReference type="Proteomes" id="UP000001072">
    <property type="component" value="Unassembled WGS sequence"/>
</dbReference>
<sequence length="515" mass="55841">MSVLNNNNTNLVKFTDQDQVNEPNQITPEDLVDRFRRQGLLDTLRRDLIKEFQSSELKSTFEKKLEDIVLDKLAYDARRLKNDHVSRLGSNSRRTSNDFKIGLSATKERHEDVLQEIERHSLYDRTMSDMEARFVDREAIKYKLYDVLDEFRPPTKRRRVSQSQEEPSKTVTISKVEKESPNSIPNSEPVEENSNAHETSQNVQLGLDQSSDLDGMPLNSNNLTDADEAKGSNTQDLEREGPCSSPEKSPGEGRDSSTRPSLSSAAPHSSVPPIVTSNGYDGDAVSSNNSATCAPRPGSVRQALELLMASARRESMDQSDQASASTNLDGAPLPSSSLTDSPAEVQPSESSAALNRIIPTSSSLAPEKPASSSALTAKSTTVSLPEQDDGKDDGDVDDDLCAALHKRKLAAESNSTRSKLTINLSKPSSKLTPRIPPQPSASDCAIDGHSVDSAVTEFLRSLGPPPEQEGEEAADEDKAQSVVSSDIDGASLSSAISASNRPQDESHPPSNKNSD</sequence>
<dbReference type="Pfam" id="PF05205">
    <property type="entry name" value="COMPASS-Shg1"/>
    <property type="match status" value="1"/>
</dbReference>
<reference evidence="4" key="1">
    <citation type="journal article" date="2011" name="Proc. Natl. Acad. Sci. U.S.A.">
        <title>Obligate biotrophy features unraveled by the genomic analysis of rust fungi.</title>
        <authorList>
            <person name="Duplessis S."/>
            <person name="Cuomo C.A."/>
            <person name="Lin Y.-C."/>
            <person name="Aerts A."/>
            <person name="Tisserant E."/>
            <person name="Veneault-Fourrey C."/>
            <person name="Joly D.L."/>
            <person name="Hacquard S."/>
            <person name="Amselem J."/>
            <person name="Cantarel B.L."/>
            <person name="Chiu R."/>
            <person name="Coutinho P.M."/>
            <person name="Feau N."/>
            <person name="Field M."/>
            <person name="Frey P."/>
            <person name="Gelhaye E."/>
            <person name="Goldberg J."/>
            <person name="Grabherr M.G."/>
            <person name="Kodira C.D."/>
            <person name="Kohler A."/>
            <person name="Kuees U."/>
            <person name="Lindquist E.A."/>
            <person name="Lucas S.M."/>
            <person name="Mago R."/>
            <person name="Mauceli E."/>
            <person name="Morin E."/>
            <person name="Murat C."/>
            <person name="Pangilinan J.L."/>
            <person name="Park R."/>
            <person name="Pearson M."/>
            <person name="Quesneville H."/>
            <person name="Rouhier N."/>
            <person name="Sakthikumar S."/>
            <person name="Salamov A.A."/>
            <person name="Schmutz J."/>
            <person name="Selles B."/>
            <person name="Shapiro H."/>
            <person name="Tanguay P."/>
            <person name="Tuskan G.A."/>
            <person name="Henrissat B."/>
            <person name="Van de Peer Y."/>
            <person name="Rouze P."/>
            <person name="Ellis J.G."/>
            <person name="Dodds P.N."/>
            <person name="Schein J.E."/>
            <person name="Zhong S."/>
            <person name="Hamelin R.C."/>
            <person name="Grigoriev I.V."/>
            <person name="Szabo L.J."/>
            <person name="Martin F."/>
        </authorList>
    </citation>
    <scope>NUCLEOTIDE SEQUENCE [LARGE SCALE GENOMIC DNA]</scope>
    <source>
        <strain evidence="4">98AG31 / pathotype 3-4-7</strain>
    </source>
</reference>
<feature type="compositionally biased region" description="Polar residues" evidence="1">
    <location>
        <begin position="275"/>
        <end position="292"/>
    </location>
</feature>
<feature type="region of interest" description="Disordered" evidence="1">
    <location>
        <begin position="155"/>
        <end position="398"/>
    </location>
</feature>
<dbReference type="EMBL" id="GL883094">
    <property type="protein sequence ID" value="EGG10667.1"/>
    <property type="molecule type" value="Genomic_DNA"/>
</dbReference>
<feature type="compositionally biased region" description="Polar residues" evidence="1">
    <location>
        <begin position="161"/>
        <end position="173"/>
    </location>
</feature>
<gene>
    <name evidence="3" type="ORF">MELLADRAFT_115488</name>
</gene>
<feature type="compositionally biased region" description="Low complexity" evidence="1">
    <location>
        <begin position="370"/>
        <end position="383"/>
    </location>
</feature>
<feature type="compositionally biased region" description="Polar residues" evidence="1">
    <location>
        <begin position="491"/>
        <end position="501"/>
    </location>
</feature>
<evidence type="ECO:0000313" key="4">
    <source>
        <dbReference type="Proteomes" id="UP000001072"/>
    </source>
</evidence>
<evidence type="ECO:0000259" key="2">
    <source>
        <dbReference type="Pfam" id="PF05205"/>
    </source>
</evidence>
<feature type="compositionally biased region" description="Polar residues" evidence="1">
    <location>
        <begin position="258"/>
        <end position="267"/>
    </location>
</feature>
<evidence type="ECO:0000256" key="1">
    <source>
        <dbReference type="SAM" id="MobiDB-lite"/>
    </source>
</evidence>
<feature type="compositionally biased region" description="Acidic residues" evidence="1">
    <location>
        <begin position="386"/>
        <end position="398"/>
    </location>
</feature>
<feature type="region of interest" description="Disordered" evidence="1">
    <location>
        <begin position="412"/>
        <end position="447"/>
    </location>
</feature>
<evidence type="ECO:0000313" key="3">
    <source>
        <dbReference type="EMBL" id="EGG10667.1"/>
    </source>
</evidence>
<dbReference type="InterPro" id="IPR055264">
    <property type="entry name" value="BOD1/SHG1_dom"/>
</dbReference>
<feature type="region of interest" description="Disordered" evidence="1">
    <location>
        <begin position="460"/>
        <end position="515"/>
    </location>
</feature>
<feature type="compositionally biased region" description="Polar residues" evidence="1">
    <location>
        <begin position="347"/>
        <end position="364"/>
    </location>
</feature>
<feature type="compositionally biased region" description="Polar residues" evidence="1">
    <location>
        <begin position="181"/>
        <end position="224"/>
    </location>
</feature>
<protein>
    <recommendedName>
        <fullName evidence="2">BOD1/SHG1 domain-containing protein</fullName>
    </recommendedName>
</protein>